<dbReference type="PANTHER" id="PTHR35525">
    <property type="entry name" value="BLL6575 PROTEIN"/>
    <property type="match status" value="1"/>
</dbReference>
<gene>
    <name evidence="2" type="ORF">J2S44_002607</name>
</gene>
<dbReference type="Pfam" id="PF11706">
    <property type="entry name" value="zf-CGNR"/>
    <property type="match status" value="1"/>
</dbReference>
<dbReference type="EMBL" id="JAVDYC010000001">
    <property type="protein sequence ID" value="MDR7322357.1"/>
    <property type="molecule type" value="Genomic_DNA"/>
</dbReference>
<dbReference type="PANTHER" id="PTHR35525:SF3">
    <property type="entry name" value="BLL6575 PROTEIN"/>
    <property type="match status" value="1"/>
</dbReference>
<evidence type="ECO:0000313" key="3">
    <source>
        <dbReference type="Proteomes" id="UP001183629"/>
    </source>
</evidence>
<keyword evidence="3" id="KW-1185">Reference proteome</keyword>
<dbReference type="InterPro" id="IPR021005">
    <property type="entry name" value="Znf_CGNR"/>
</dbReference>
<proteinExistence type="predicted"/>
<sequence length="174" mass="19097">MHINPYGEDAVLLAIDLLRNPPATAAELEARCRAVDLMIEQPVTDADLDATREFLRTWLGVVDAPDFTTRADRLNALLAGSSAHPRLTNHADDGWHVHYRGPDLPLGWLLRALISVGTALHLAGRGMHRLGRCAAPDCTAPFADISRTGRQRYCSTTCANRDAVRRHRARTTAA</sequence>
<accession>A0AAE3ZM82</accession>
<name>A0AAE3ZM82_9ACTN</name>
<evidence type="ECO:0000259" key="1">
    <source>
        <dbReference type="Pfam" id="PF11706"/>
    </source>
</evidence>
<evidence type="ECO:0000313" key="2">
    <source>
        <dbReference type="EMBL" id="MDR7322357.1"/>
    </source>
</evidence>
<dbReference type="AlphaFoldDB" id="A0AAE3ZM82"/>
<dbReference type="InterPro" id="IPR010852">
    <property type="entry name" value="ABATE"/>
</dbReference>
<organism evidence="2 3">
    <name type="scientific">Catenuloplanes niger</name>
    <dbReference type="NCBI Taxonomy" id="587534"/>
    <lineage>
        <taxon>Bacteria</taxon>
        <taxon>Bacillati</taxon>
        <taxon>Actinomycetota</taxon>
        <taxon>Actinomycetes</taxon>
        <taxon>Micromonosporales</taxon>
        <taxon>Micromonosporaceae</taxon>
        <taxon>Catenuloplanes</taxon>
    </lineage>
</organism>
<comment type="caution">
    <text evidence="2">The sequence shown here is derived from an EMBL/GenBank/DDBJ whole genome shotgun (WGS) entry which is preliminary data.</text>
</comment>
<reference evidence="2 3" key="1">
    <citation type="submission" date="2023-07" db="EMBL/GenBank/DDBJ databases">
        <title>Sequencing the genomes of 1000 actinobacteria strains.</title>
        <authorList>
            <person name="Klenk H.-P."/>
        </authorList>
    </citation>
    <scope>NUCLEOTIDE SEQUENCE [LARGE SCALE GENOMIC DNA]</scope>
    <source>
        <strain evidence="2 3">DSM 44711</strain>
    </source>
</reference>
<dbReference type="SUPFAM" id="SSF160904">
    <property type="entry name" value="Jann2411-like"/>
    <property type="match status" value="1"/>
</dbReference>
<dbReference type="RefSeq" id="WP_310412609.1">
    <property type="nucleotide sequence ID" value="NZ_JAVDYC010000001.1"/>
</dbReference>
<dbReference type="InterPro" id="IPR023286">
    <property type="entry name" value="ABATE_dom_sf"/>
</dbReference>
<feature type="domain" description="Zinc finger CGNR" evidence="1">
    <location>
        <begin position="129"/>
        <end position="170"/>
    </location>
</feature>
<dbReference type="Gene3D" id="1.10.3300.10">
    <property type="entry name" value="Jann2411-like domain"/>
    <property type="match status" value="1"/>
</dbReference>
<protein>
    <submittedName>
        <fullName evidence="2">RNA-binding Zn ribbon-like protein</fullName>
    </submittedName>
</protein>
<dbReference type="Proteomes" id="UP001183629">
    <property type="component" value="Unassembled WGS sequence"/>
</dbReference>